<dbReference type="PRINTS" id="PR00411">
    <property type="entry name" value="PNDRDTASEI"/>
</dbReference>
<dbReference type="InterPro" id="IPR016156">
    <property type="entry name" value="FAD/NAD-linked_Rdtase_dimer_sf"/>
</dbReference>
<keyword evidence="7 11" id="KW-0676">Redox-active center</keyword>
<dbReference type="eggNOG" id="COG1249">
    <property type="taxonomic scope" value="Bacteria"/>
</dbReference>
<evidence type="ECO:0000256" key="1">
    <source>
        <dbReference type="ARBA" id="ARBA00007532"/>
    </source>
</evidence>
<dbReference type="STRING" id="485915.Dret_1580"/>
<dbReference type="GO" id="GO:0004148">
    <property type="term" value="F:dihydrolipoyl dehydrogenase (NADH) activity"/>
    <property type="evidence" value="ECO:0007669"/>
    <property type="project" value="TreeGrafter"/>
</dbReference>
<evidence type="ECO:0000256" key="8">
    <source>
        <dbReference type="PIRSR" id="PIRSR000350-2"/>
    </source>
</evidence>
<keyword evidence="6" id="KW-1015">Disulfide bond</keyword>
<organism evidence="14 15">
    <name type="scientific">Desulfohalobium retbaense (strain ATCC 49708 / DSM 5692 / JCM 16813 / HR100)</name>
    <dbReference type="NCBI Taxonomy" id="485915"/>
    <lineage>
        <taxon>Bacteria</taxon>
        <taxon>Pseudomonadati</taxon>
        <taxon>Thermodesulfobacteriota</taxon>
        <taxon>Desulfovibrionia</taxon>
        <taxon>Desulfovibrionales</taxon>
        <taxon>Desulfohalobiaceae</taxon>
        <taxon>Desulfohalobium</taxon>
    </lineage>
</organism>
<evidence type="ECO:0000256" key="10">
    <source>
        <dbReference type="PIRSR" id="PIRSR000350-4"/>
    </source>
</evidence>
<reference evidence="15" key="1">
    <citation type="submission" date="2009-09" db="EMBL/GenBank/DDBJ databases">
        <title>The complete chromosome of Desulfohalobium retbaense DSM 5692.</title>
        <authorList>
            <consortium name="US DOE Joint Genome Institute (JGI-PGF)"/>
            <person name="Lucas S."/>
            <person name="Copeland A."/>
            <person name="Lapidus A."/>
            <person name="Glavina del Rio T."/>
            <person name="Dalin E."/>
            <person name="Tice H."/>
            <person name="Bruce D."/>
            <person name="Goodwin L."/>
            <person name="Pitluck S."/>
            <person name="Kyrpides N."/>
            <person name="Mavromatis K."/>
            <person name="Ivanova N."/>
            <person name="Mikhailova N."/>
            <person name="Munk A.C."/>
            <person name="Brettin T."/>
            <person name="Detter J.C."/>
            <person name="Han C."/>
            <person name="Tapia R."/>
            <person name="Larimer F."/>
            <person name="Land M."/>
            <person name="Hauser L."/>
            <person name="Markowitz V."/>
            <person name="Cheng J.-F."/>
            <person name="Hugenholtz P."/>
            <person name="Woyke T."/>
            <person name="Wu D."/>
            <person name="Spring S."/>
            <person name="Klenk H.-P."/>
            <person name="Eisen J.A."/>
        </authorList>
    </citation>
    <scope>NUCLEOTIDE SEQUENCE [LARGE SCALE GENOMIC DNA]</scope>
    <source>
        <strain evidence="15">DSM 5692</strain>
    </source>
</reference>
<dbReference type="InterPro" id="IPR023753">
    <property type="entry name" value="FAD/NAD-binding_dom"/>
</dbReference>
<keyword evidence="2 11" id="KW-0285">Flavoprotein</keyword>
<dbReference type="Proteomes" id="UP000001052">
    <property type="component" value="Chromosome"/>
</dbReference>
<feature type="domain" description="Pyridine nucleotide-disulphide oxidoreductase dimerisation" evidence="12">
    <location>
        <begin position="342"/>
        <end position="447"/>
    </location>
</feature>
<dbReference type="Gene3D" id="3.50.50.60">
    <property type="entry name" value="FAD/NAD(P)-binding domain"/>
    <property type="match status" value="2"/>
</dbReference>
<dbReference type="Pfam" id="PF07992">
    <property type="entry name" value="Pyr_redox_2"/>
    <property type="match status" value="1"/>
</dbReference>
<sequence>MLQSDLCIVGGGPAGCKAALDAAAAGLKTVLVEREHLGGTCLNWGCIPTKLLLGAVAPKTEADHLRRLRLVSGNVEVDPAALRKRIQSVLTASRKAMRDRLAAAGVQLIMGQARFTSPNRLCVEGEDNATTEVAFTTALLACGTSPQHIPGLKPDGETILDSNQILDTLPQPASLAVIGAGAIGLEMAEYFHASGSRIALIEMQDRLAPLEDPDVSRQVLRAAKKRKWEIHTGCRVERAEQTADSVTLHLDSGTAVQAEMVLVAAGRQPNSAGLGLEHTGAEIEGHGWVTVDGYLKAAPNVYAVGDINGRTLLAHAAEDQAAYAVRHLTATTASPYAEMPPPSCVYADPEIMRVGWSVADLQAQGKPVQTAQVPLAANPIAQAHGQTQGLIKTIWSGDRLQGITAVGCRVSHLVTAAEIMVCQGWTKEDIPGYIFAHPTLDESLRDAVLAERADVS</sequence>
<feature type="binding site" evidence="9">
    <location>
        <position position="306"/>
    </location>
    <ligand>
        <name>FAD</name>
        <dbReference type="ChEBI" id="CHEBI:57692"/>
    </ligand>
</feature>
<keyword evidence="15" id="KW-1185">Reference proteome</keyword>
<keyword evidence="9" id="KW-0547">Nucleotide-binding</keyword>
<dbReference type="PANTHER" id="PTHR22912">
    <property type="entry name" value="DISULFIDE OXIDOREDUCTASE"/>
    <property type="match status" value="1"/>
</dbReference>
<evidence type="ECO:0000313" key="14">
    <source>
        <dbReference type="EMBL" id="ACV68864.1"/>
    </source>
</evidence>
<dbReference type="PIRSF" id="PIRSF000350">
    <property type="entry name" value="Mercury_reductase_MerA"/>
    <property type="match status" value="1"/>
</dbReference>
<dbReference type="Gene3D" id="3.30.390.30">
    <property type="match status" value="1"/>
</dbReference>
<dbReference type="RefSeq" id="WP_015752007.1">
    <property type="nucleotide sequence ID" value="NC_013223.1"/>
</dbReference>
<dbReference type="HOGENOM" id="CLU_016755_0_3_7"/>
<dbReference type="InterPro" id="IPR004099">
    <property type="entry name" value="Pyr_nucl-diS_OxRdtase_dimer"/>
</dbReference>
<proteinExistence type="inferred from homology"/>
<dbReference type="InterPro" id="IPR012999">
    <property type="entry name" value="Pyr_OxRdtase_I_AS"/>
</dbReference>
<evidence type="ECO:0000256" key="2">
    <source>
        <dbReference type="ARBA" id="ARBA00022630"/>
    </source>
</evidence>
<gene>
    <name evidence="14" type="ordered locus">Dret_1580</name>
</gene>
<feature type="domain" description="FAD/NAD(P)-binding" evidence="13">
    <location>
        <begin position="5"/>
        <end position="321"/>
    </location>
</feature>
<dbReference type="PROSITE" id="PS00076">
    <property type="entry name" value="PYRIDINE_REDOX_1"/>
    <property type="match status" value="1"/>
</dbReference>
<dbReference type="Pfam" id="PF02852">
    <property type="entry name" value="Pyr_redox_dim"/>
    <property type="match status" value="1"/>
</dbReference>
<evidence type="ECO:0000256" key="4">
    <source>
        <dbReference type="ARBA" id="ARBA00023002"/>
    </source>
</evidence>
<keyword evidence="3 9" id="KW-0274">FAD</keyword>
<comment type="similarity">
    <text evidence="1 11">Belongs to the class-I pyridine nucleotide-disulfide oxidoreductase family.</text>
</comment>
<reference evidence="14 15" key="2">
    <citation type="journal article" date="2010" name="Stand. Genomic Sci.">
        <title>Complete genome sequence of Desulfohalobium retbaense type strain (HR(100)).</title>
        <authorList>
            <person name="Spring S."/>
            <person name="Nolan M."/>
            <person name="Lapidus A."/>
            <person name="Glavina Del Rio T."/>
            <person name="Copeland A."/>
            <person name="Tice H."/>
            <person name="Cheng J.F."/>
            <person name="Lucas S."/>
            <person name="Land M."/>
            <person name="Chen F."/>
            <person name="Bruce D."/>
            <person name="Goodwin L."/>
            <person name="Pitluck S."/>
            <person name="Ivanova N."/>
            <person name="Mavromatis K."/>
            <person name="Mikhailova N."/>
            <person name="Pati A."/>
            <person name="Chen A."/>
            <person name="Palaniappan K."/>
            <person name="Hauser L."/>
            <person name="Chang Y.J."/>
            <person name="Jeffries C.D."/>
            <person name="Munk C."/>
            <person name="Kiss H."/>
            <person name="Chain P."/>
            <person name="Han C."/>
            <person name="Brettin T."/>
            <person name="Detter J.C."/>
            <person name="Schuler E."/>
            <person name="Goker M."/>
            <person name="Rohde M."/>
            <person name="Bristow J."/>
            <person name="Eisen J.A."/>
            <person name="Markowitz V."/>
            <person name="Hugenholtz P."/>
            <person name="Kyrpides N.C."/>
            <person name="Klenk H.P."/>
        </authorList>
    </citation>
    <scope>NUCLEOTIDE SEQUENCE [LARGE SCALE GENOMIC DNA]</scope>
    <source>
        <strain evidence="14 15">DSM 5692</strain>
    </source>
</reference>
<dbReference type="GO" id="GO:0050660">
    <property type="term" value="F:flavin adenine dinucleotide binding"/>
    <property type="evidence" value="ECO:0007669"/>
    <property type="project" value="TreeGrafter"/>
</dbReference>
<feature type="binding site" evidence="9">
    <location>
        <position position="50"/>
    </location>
    <ligand>
        <name>FAD</name>
        <dbReference type="ChEBI" id="CHEBI:57692"/>
    </ligand>
</feature>
<feature type="binding site" evidence="9">
    <location>
        <position position="266"/>
    </location>
    <ligand>
        <name>NAD(+)</name>
        <dbReference type="ChEBI" id="CHEBI:57540"/>
    </ligand>
</feature>
<dbReference type="OrthoDB" id="9786429at2"/>
<dbReference type="PANTHER" id="PTHR22912:SF151">
    <property type="entry name" value="DIHYDROLIPOYL DEHYDROGENASE, MITOCHONDRIAL"/>
    <property type="match status" value="1"/>
</dbReference>
<evidence type="ECO:0000256" key="7">
    <source>
        <dbReference type="ARBA" id="ARBA00023284"/>
    </source>
</evidence>
<comment type="cofactor">
    <cofactor evidence="9">
        <name>FAD</name>
        <dbReference type="ChEBI" id="CHEBI:57692"/>
    </cofactor>
    <text evidence="9">Binds 1 FAD per subunit.</text>
</comment>
<evidence type="ECO:0000313" key="15">
    <source>
        <dbReference type="Proteomes" id="UP000001052"/>
    </source>
</evidence>
<accession>C8X367</accession>
<dbReference type="KEGG" id="drt:Dret_1580"/>
<evidence type="ECO:0000256" key="9">
    <source>
        <dbReference type="PIRSR" id="PIRSR000350-3"/>
    </source>
</evidence>
<dbReference type="PRINTS" id="PR00368">
    <property type="entry name" value="FADPNR"/>
</dbReference>
<feature type="disulfide bond" description="Redox-active" evidence="10">
    <location>
        <begin position="41"/>
        <end position="46"/>
    </location>
</feature>
<dbReference type="SUPFAM" id="SSF55424">
    <property type="entry name" value="FAD/NAD-linked reductases, dimerisation (C-terminal) domain"/>
    <property type="match status" value="1"/>
</dbReference>
<evidence type="ECO:0000259" key="12">
    <source>
        <dbReference type="Pfam" id="PF02852"/>
    </source>
</evidence>
<evidence type="ECO:0000256" key="3">
    <source>
        <dbReference type="ARBA" id="ARBA00022827"/>
    </source>
</evidence>
<dbReference type="InterPro" id="IPR001100">
    <property type="entry name" value="Pyr_nuc-diS_OxRdtase"/>
</dbReference>
<dbReference type="GO" id="GO:0006103">
    <property type="term" value="P:2-oxoglutarate metabolic process"/>
    <property type="evidence" value="ECO:0007669"/>
    <property type="project" value="TreeGrafter"/>
</dbReference>
<keyword evidence="4 11" id="KW-0560">Oxidoreductase</keyword>
<feature type="active site" description="Proton acceptor" evidence="8">
    <location>
        <position position="437"/>
    </location>
</feature>
<dbReference type="InterPro" id="IPR050151">
    <property type="entry name" value="Class-I_Pyr_Nuc-Dis_Oxidored"/>
</dbReference>
<evidence type="ECO:0000256" key="6">
    <source>
        <dbReference type="ARBA" id="ARBA00023157"/>
    </source>
</evidence>
<keyword evidence="5 9" id="KW-0520">NAD</keyword>
<feature type="binding site" evidence="9">
    <location>
        <position position="202"/>
    </location>
    <ligand>
        <name>NAD(+)</name>
        <dbReference type="ChEBI" id="CHEBI:57540"/>
    </ligand>
</feature>
<evidence type="ECO:0000256" key="11">
    <source>
        <dbReference type="RuleBase" id="RU003691"/>
    </source>
</evidence>
<protein>
    <submittedName>
        <fullName evidence="14">FAD-dependent pyridine nucleotide-disulphide oxidoreductase</fullName>
    </submittedName>
</protein>
<name>C8X367_DESRD</name>
<dbReference type="AlphaFoldDB" id="C8X367"/>
<evidence type="ECO:0000256" key="5">
    <source>
        <dbReference type="ARBA" id="ARBA00023027"/>
    </source>
</evidence>
<evidence type="ECO:0000259" key="13">
    <source>
        <dbReference type="Pfam" id="PF07992"/>
    </source>
</evidence>
<feature type="binding site" evidence="9">
    <location>
        <begin position="179"/>
        <end position="186"/>
    </location>
    <ligand>
        <name>NAD(+)</name>
        <dbReference type="ChEBI" id="CHEBI:57540"/>
    </ligand>
</feature>
<dbReference type="InterPro" id="IPR036188">
    <property type="entry name" value="FAD/NAD-bd_sf"/>
</dbReference>
<dbReference type="SUPFAM" id="SSF51905">
    <property type="entry name" value="FAD/NAD(P)-binding domain"/>
    <property type="match status" value="1"/>
</dbReference>
<dbReference type="EMBL" id="CP001734">
    <property type="protein sequence ID" value="ACV68864.1"/>
    <property type="molecule type" value="Genomic_DNA"/>
</dbReference>